<dbReference type="AlphaFoldDB" id="A0A8J2SYP4"/>
<reference evidence="1" key="1">
    <citation type="submission" date="2021-11" db="EMBL/GenBank/DDBJ databases">
        <authorList>
            <consortium name="Genoscope - CEA"/>
            <person name="William W."/>
        </authorList>
    </citation>
    <scope>NUCLEOTIDE SEQUENCE</scope>
</reference>
<protein>
    <submittedName>
        <fullName evidence="1">Uncharacterized protein</fullName>
    </submittedName>
</protein>
<gene>
    <name evidence="1" type="ORF">PECAL_5P26690</name>
</gene>
<comment type="caution">
    <text evidence="1">The sequence shown here is derived from an EMBL/GenBank/DDBJ whole genome shotgun (WGS) entry which is preliminary data.</text>
</comment>
<organism evidence="1 2">
    <name type="scientific">Pelagomonas calceolata</name>
    <dbReference type="NCBI Taxonomy" id="35677"/>
    <lineage>
        <taxon>Eukaryota</taxon>
        <taxon>Sar</taxon>
        <taxon>Stramenopiles</taxon>
        <taxon>Ochrophyta</taxon>
        <taxon>Pelagophyceae</taxon>
        <taxon>Pelagomonadales</taxon>
        <taxon>Pelagomonadaceae</taxon>
        <taxon>Pelagomonas</taxon>
    </lineage>
</organism>
<keyword evidence="2" id="KW-1185">Reference proteome</keyword>
<proteinExistence type="predicted"/>
<feature type="non-terminal residue" evidence="1">
    <location>
        <position position="1"/>
    </location>
</feature>
<evidence type="ECO:0000313" key="1">
    <source>
        <dbReference type="EMBL" id="CAH0378149.1"/>
    </source>
</evidence>
<dbReference type="Proteomes" id="UP000789595">
    <property type="component" value="Unassembled WGS sequence"/>
</dbReference>
<accession>A0A8J2SYP4</accession>
<evidence type="ECO:0000313" key="2">
    <source>
        <dbReference type="Proteomes" id="UP000789595"/>
    </source>
</evidence>
<sequence length="129" mass="13886">IHSTLTSSGTTARVGRNARWRALRRHERQPGPDLELGADGFGQQCGRRVREGARVAVPADDVVDAEVPGDPRDLGRLVLEVPEDGVGIGTVDVDLGHDVERDAVPLPDARFDVARGLGLLVPELVARER</sequence>
<dbReference type="EMBL" id="CAKKNE010000005">
    <property type="protein sequence ID" value="CAH0378149.1"/>
    <property type="molecule type" value="Genomic_DNA"/>
</dbReference>
<name>A0A8J2SYP4_9STRA</name>